<accession>A0A0B7B035</accession>
<reference evidence="2" key="1">
    <citation type="submission" date="2014-12" db="EMBL/GenBank/DDBJ databases">
        <title>Insight into the proteome of Arion vulgaris.</title>
        <authorList>
            <person name="Aradska J."/>
            <person name="Bulat T."/>
            <person name="Smidak R."/>
            <person name="Sarate P."/>
            <person name="Gangsoo J."/>
            <person name="Sialana F."/>
            <person name="Bilban M."/>
            <person name="Lubec G."/>
        </authorList>
    </citation>
    <scope>NUCLEOTIDE SEQUENCE</scope>
    <source>
        <tissue evidence="2">Skin</tissue>
    </source>
</reference>
<evidence type="ECO:0000313" key="2">
    <source>
        <dbReference type="EMBL" id="CEK85661.1"/>
    </source>
</evidence>
<evidence type="ECO:0008006" key="3">
    <source>
        <dbReference type="Google" id="ProtNLM"/>
    </source>
</evidence>
<keyword evidence="1" id="KW-0732">Signal</keyword>
<gene>
    <name evidence="2" type="primary">ORF149442</name>
</gene>
<organism evidence="2">
    <name type="scientific">Arion vulgaris</name>
    <dbReference type="NCBI Taxonomy" id="1028688"/>
    <lineage>
        <taxon>Eukaryota</taxon>
        <taxon>Metazoa</taxon>
        <taxon>Spiralia</taxon>
        <taxon>Lophotrochozoa</taxon>
        <taxon>Mollusca</taxon>
        <taxon>Gastropoda</taxon>
        <taxon>Heterobranchia</taxon>
        <taxon>Euthyneura</taxon>
        <taxon>Panpulmonata</taxon>
        <taxon>Eupulmonata</taxon>
        <taxon>Stylommatophora</taxon>
        <taxon>Helicina</taxon>
        <taxon>Arionoidea</taxon>
        <taxon>Arionidae</taxon>
        <taxon>Arion</taxon>
    </lineage>
</organism>
<sequence>MRICLLIACLMVTLIGAEVGKECSLDTQCEANECCQIPHDYQIMSKRATTGTCQAYTPVGQRCNVFDKYNGFCSCTPGSSCKILQVPIPGYISASDKRAILQPRPGYYNNITCVVDDS</sequence>
<dbReference type="Gene3D" id="2.10.80.10">
    <property type="entry name" value="Lipase, subunit A"/>
    <property type="match status" value="1"/>
</dbReference>
<feature type="signal peptide" evidence="1">
    <location>
        <begin position="1"/>
        <end position="17"/>
    </location>
</feature>
<evidence type="ECO:0000256" key="1">
    <source>
        <dbReference type="SAM" id="SignalP"/>
    </source>
</evidence>
<proteinExistence type="predicted"/>
<feature type="chain" id="PRO_5002113306" description="Prokineticin domain-containing protein" evidence="1">
    <location>
        <begin position="18"/>
        <end position="118"/>
    </location>
</feature>
<protein>
    <recommendedName>
        <fullName evidence="3">Prokineticin domain-containing protein</fullName>
    </recommendedName>
</protein>
<dbReference type="AlphaFoldDB" id="A0A0B7B035"/>
<name>A0A0B7B035_9EUPU</name>
<dbReference type="EMBL" id="HACG01038796">
    <property type="protein sequence ID" value="CEK85661.1"/>
    <property type="molecule type" value="Transcribed_RNA"/>
</dbReference>